<reference evidence="2 3" key="1">
    <citation type="submission" date="2023-10" db="EMBL/GenBank/DDBJ databases">
        <title>Genomes of two closely related lineages of the louse Polyplax serrata with different host specificities.</title>
        <authorList>
            <person name="Martinu J."/>
            <person name="Tarabai H."/>
            <person name="Stefka J."/>
            <person name="Hypsa V."/>
        </authorList>
    </citation>
    <scope>NUCLEOTIDE SEQUENCE [LARGE SCALE GENOMIC DNA]</scope>
    <source>
        <strain evidence="2">HR10_N</strain>
    </source>
</reference>
<dbReference type="AlphaFoldDB" id="A0AAN8S4Y1"/>
<evidence type="ECO:0000256" key="1">
    <source>
        <dbReference type="SAM" id="MobiDB-lite"/>
    </source>
</evidence>
<feature type="region of interest" description="Disordered" evidence="1">
    <location>
        <begin position="1"/>
        <end position="47"/>
    </location>
</feature>
<evidence type="ECO:0000313" key="2">
    <source>
        <dbReference type="EMBL" id="KAK6636909.1"/>
    </source>
</evidence>
<dbReference type="Proteomes" id="UP001372834">
    <property type="component" value="Unassembled WGS sequence"/>
</dbReference>
<name>A0AAN8S4Y1_POLSC</name>
<organism evidence="2 3">
    <name type="scientific">Polyplax serrata</name>
    <name type="common">Common mouse louse</name>
    <dbReference type="NCBI Taxonomy" id="468196"/>
    <lineage>
        <taxon>Eukaryota</taxon>
        <taxon>Metazoa</taxon>
        <taxon>Ecdysozoa</taxon>
        <taxon>Arthropoda</taxon>
        <taxon>Hexapoda</taxon>
        <taxon>Insecta</taxon>
        <taxon>Pterygota</taxon>
        <taxon>Neoptera</taxon>
        <taxon>Paraneoptera</taxon>
        <taxon>Psocodea</taxon>
        <taxon>Troctomorpha</taxon>
        <taxon>Phthiraptera</taxon>
        <taxon>Anoplura</taxon>
        <taxon>Polyplacidae</taxon>
        <taxon>Polyplax</taxon>
    </lineage>
</organism>
<dbReference type="EMBL" id="JAWJWE010000004">
    <property type="protein sequence ID" value="KAK6636909.1"/>
    <property type="molecule type" value="Genomic_DNA"/>
</dbReference>
<feature type="compositionally biased region" description="Gly residues" evidence="1">
    <location>
        <begin position="14"/>
        <end position="24"/>
    </location>
</feature>
<evidence type="ECO:0000313" key="3">
    <source>
        <dbReference type="Proteomes" id="UP001372834"/>
    </source>
</evidence>
<gene>
    <name evidence="2" type="ORF">RUM43_010573</name>
</gene>
<feature type="compositionally biased region" description="Basic residues" evidence="1">
    <location>
        <begin position="1"/>
        <end position="10"/>
    </location>
</feature>
<accession>A0AAN8S4Y1</accession>
<protein>
    <submittedName>
        <fullName evidence="2">Uncharacterized protein</fullName>
    </submittedName>
</protein>
<comment type="caution">
    <text evidence="2">The sequence shown here is derived from an EMBL/GenBank/DDBJ whole genome shotgun (WGS) entry which is preliminary data.</text>
</comment>
<sequence>MAKERKRKREGRSGGRGRGFGGMGWCMEEDPPPAAPNASRRSSTGTFQTKKMCTDLWKLRRKRHLLQSERIKVVQQHKLQKKLLQHPLRTPSLYEGKKYDS</sequence>
<proteinExistence type="predicted"/>